<name>A0A7C8Z4T0_OPUST</name>
<evidence type="ECO:0000313" key="1">
    <source>
        <dbReference type="EMBL" id="MBA4634154.1"/>
    </source>
</evidence>
<reference evidence="1" key="1">
    <citation type="journal article" date="2013" name="J. Plant Res.">
        <title>Effect of fungi and light on seed germination of three Opuntia species from semiarid lands of central Mexico.</title>
        <authorList>
            <person name="Delgado-Sanchez P."/>
            <person name="Jimenez-Bremont J.F."/>
            <person name="Guerrero-Gonzalez Mde L."/>
            <person name="Flores J."/>
        </authorList>
    </citation>
    <scope>NUCLEOTIDE SEQUENCE</scope>
    <source>
        <tissue evidence="1">Cladode</tissue>
    </source>
</reference>
<organism evidence="1">
    <name type="scientific">Opuntia streptacantha</name>
    <name type="common">Prickly pear cactus</name>
    <name type="synonym">Opuntia cardona</name>
    <dbReference type="NCBI Taxonomy" id="393608"/>
    <lineage>
        <taxon>Eukaryota</taxon>
        <taxon>Viridiplantae</taxon>
        <taxon>Streptophyta</taxon>
        <taxon>Embryophyta</taxon>
        <taxon>Tracheophyta</taxon>
        <taxon>Spermatophyta</taxon>
        <taxon>Magnoliopsida</taxon>
        <taxon>eudicotyledons</taxon>
        <taxon>Gunneridae</taxon>
        <taxon>Pentapetalae</taxon>
        <taxon>Caryophyllales</taxon>
        <taxon>Cactineae</taxon>
        <taxon>Cactaceae</taxon>
        <taxon>Opuntioideae</taxon>
        <taxon>Opuntia</taxon>
    </lineage>
</organism>
<proteinExistence type="predicted"/>
<protein>
    <submittedName>
        <fullName evidence="1">Uncharacterized protein</fullName>
    </submittedName>
</protein>
<reference evidence="1" key="2">
    <citation type="submission" date="2020-07" db="EMBL/GenBank/DDBJ databases">
        <authorList>
            <person name="Vera ALvarez R."/>
            <person name="Arias-Moreno D.M."/>
            <person name="Jimenez-Jacinto V."/>
            <person name="Jimenez-Bremont J.F."/>
            <person name="Swaminathan K."/>
            <person name="Moose S.P."/>
            <person name="Guerrero-Gonzalez M.L."/>
            <person name="Marino-Ramirez L."/>
            <person name="Landsman D."/>
            <person name="Rodriguez-Kessler M."/>
            <person name="Delgado-Sanchez P."/>
        </authorList>
    </citation>
    <scope>NUCLEOTIDE SEQUENCE</scope>
    <source>
        <tissue evidence="1">Cladode</tissue>
    </source>
</reference>
<dbReference type="EMBL" id="GISG01089615">
    <property type="protein sequence ID" value="MBA4634154.1"/>
    <property type="molecule type" value="Transcribed_RNA"/>
</dbReference>
<sequence>MTRQPKLCPILCQRLLNHDHLVRIQRYIIRLNRVRNRAGRILVHIKRVIQQSCNFDPMEGELKFELGEARFGPDVVVFGPKNDRQVGVQDPSLIVLEWI</sequence>
<accession>A0A7C8Z4T0</accession>
<dbReference type="AlphaFoldDB" id="A0A7C8Z4T0"/>